<evidence type="ECO:0000313" key="8">
    <source>
        <dbReference type="Proteomes" id="UP000032266"/>
    </source>
</evidence>
<evidence type="ECO:0000259" key="6">
    <source>
        <dbReference type="Pfam" id="PF13515"/>
    </source>
</evidence>
<feature type="transmembrane region" description="Helical" evidence="5">
    <location>
        <begin position="192"/>
        <end position="213"/>
    </location>
</feature>
<evidence type="ECO:0000256" key="1">
    <source>
        <dbReference type="ARBA" id="ARBA00004141"/>
    </source>
</evidence>
<keyword evidence="3 5" id="KW-1133">Transmembrane helix</keyword>
<evidence type="ECO:0000256" key="2">
    <source>
        <dbReference type="ARBA" id="ARBA00022692"/>
    </source>
</evidence>
<comment type="subcellular location">
    <subcellularLocation>
        <location evidence="1">Membrane</location>
        <topology evidence="1">Multi-pass membrane protein</topology>
    </subcellularLocation>
</comment>
<gene>
    <name evidence="7" type="ORF">YC6258_02782</name>
</gene>
<feature type="transmembrane region" description="Helical" evidence="5">
    <location>
        <begin position="319"/>
        <end position="337"/>
    </location>
</feature>
<reference evidence="7 8" key="1">
    <citation type="submission" date="2014-01" db="EMBL/GenBank/DDBJ databases">
        <title>Full genme sequencing of cellulolytic bacterium Gynuella sunshinyii YC6258T gen. nov., sp. nov.</title>
        <authorList>
            <person name="Khan H."/>
            <person name="Chung E.J."/>
            <person name="Chung Y.R."/>
        </authorList>
    </citation>
    <scope>NUCLEOTIDE SEQUENCE [LARGE SCALE GENOMIC DNA]</scope>
    <source>
        <strain evidence="7 8">YC6258</strain>
    </source>
</reference>
<evidence type="ECO:0000256" key="5">
    <source>
        <dbReference type="SAM" id="Phobius"/>
    </source>
</evidence>
<name>A0A0C5V5V1_9GAMM</name>
<dbReference type="AlphaFoldDB" id="A0A0C5V5V1"/>
<feature type="domain" description="Integral membrane bound transporter" evidence="6">
    <location>
        <begin position="205"/>
        <end position="331"/>
    </location>
</feature>
<feature type="transmembrane region" description="Helical" evidence="5">
    <location>
        <begin position="151"/>
        <end position="172"/>
    </location>
</feature>
<organism evidence="7 8">
    <name type="scientific">Gynuella sunshinyii YC6258</name>
    <dbReference type="NCBI Taxonomy" id="1445510"/>
    <lineage>
        <taxon>Bacteria</taxon>
        <taxon>Pseudomonadati</taxon>
        <taxon>Pseudomonadota</taxon>
        <taxon>Gammaproteobacteria</taxon>
        <taxon>Oceanospirillales</taxon>
        <taxon>Saccharospirillaceae</taxon>
        <taxon>Gynuella</taxon>
    </lineage>
</organism>
<keyword evidence="8" id="KW-1185">Reference proteome</keyword>
<dbReference type="Pfam" id="PF13515">
    <property type="entry name" value="FUSC_2"/>
    <property type="match status" value="1"/>
</dbReference>
<proteinExistence type="predicted"/>
<dbReference type="GO" id="GO:0016020">
    <property type="term" value="C:membrane"/>
    <property type="evidence" value="ECO:0007669"/>
    <property type="project" value="UniProtKB-SubCell"/>
</dbReference>
<keyword evidence="2 5" id="KW-0812">Transmembrane</keyword>
<dbReference type="EMBL" id="CP007142">
    <property type="protein sequence ID" value="AJQ94820.1"/>
    <property type="molecule type" value="Genomic_DNA"/>
</dbReference>
<dbReference type="Proteomes" id="UP000032266">
    <property type="component" value="Chromosome"/>
</dbReference>
<feature type="transmembrane region" description="Helical" evidence="5">
    <location>
        <begin position="72"/>
        <end position="95"/>
    </location>
</feature>
<dbReference type="InterPro" id="IPR049453">
    <property type="entry name" value="Memb_transporter_dom"/>
</dbReference>
<dbReference type="RefSeq" id="WP_245627049.1">
    <property type="nucleotide sequence ID" value="NZ_CP007142.1"/>
</dbReference>
<feature type="transmembrane region" description="Helical" evidence="5">
    <location>
        <begin position="101"/>
        <end position="121"/>
    </location>
</feature>
<feature type="transmembrane region" description="Helical" evidence="5">
    <location>
        <begin position="128"/>
        <end position="145"/>
    </location>
</feature>
<evidence type="ECO:0000256" key="4">
    <source>
        <dbReference type="ARBA" id="ARBA00023136"/>
    </source>
</evidence>
<accession>A0A0C5V5V1</accession>
<evidence type="ECO:0000256" key="3">
    <source>
        <dbReference type="ARBA" id="ARBA00022989"/>
    </source>
</evidence>
<dbReference type="KEGG" id="gsn:YC6258_02782"/>
<evidence type="ECO:0000313" key="7">
    <source>
        <dbReference type="EMBL" id="AJQ94820.1"/>
    </source>
</evidence>
<feature type="transmembrane region" description="Helical" evidence="5">
    <location>
        <begin position="287"/>
        <end position="307"/>
    </location>
</feature>
<sequence>MNSKPSAVQQFVIQLRSLLTFNKVDVPWHWGLLAALSVGLPMLFGAHFGHFESSVLAALGGMVILYMPNTGILHRMTVLAVCSFGFSVCFTLGLTASLFPFLSPLILTIVTLLITVICRLYRIPPPGSFFFILITCIATVVPFQAEQLPAQIGVVTIGGMVACLLALIYGLLVGTQPAKTKITPDQKHMTAILLEASVIAIFVGISMLIAQLMQLHNAYWVPISCAAILQGATFRMIWHRNIHRIVGTVIGMFLAWGIFSLSLTPLQLALLAMLIQFMIESLVPRNYGLAVIFITPITVIFAEFGNLGTSPDDLITVRMIDILLGSVIGFIGGWVIHQTTLFTRLENTLKRHWEP</sequence>
<dbReference type="STRING" id="1445510.YC6258_02782"/>
<protein>
    <submittedName>
        <fullName evidence="7">Putative membrane protein</fullName>
    </submittedName>
</protein>
<dbReference type="HOGENOM" id="CLU_020865_1_0_6"/>
<feature type="transmembrane region" description="Helical" evidence="5">
    <location>
        <begin position="28"/>
        <end position="51"/>
    </location>
</feature>
<feature type="transmembrane region" description="Helical" evidence="5">
    <location>
        <begin position="250"/>
        <end position="275"/>
    </location>
</feature>
<feature type="transmembrane region" description="Helical" evidence="5">
    <location>
        <begin position="219"/>
        <end position="238"/>
    </location>
</feature>
<keyword evidence="4 5" id="KW-0472">Membrane</keyword>